<reference evidence="2 3" key="1">
    <citation type="journal article" date="2021" name="Elife">
        <title>Chloroplast acquisition without the gene transfer in kleptoplastic sea slugs, Plakobranchus ocellatus.</title>
        <authorList>
            <person name="Maeda T."/>
            <person name="Takahashi S."/>
            <person name="Yoshida T."/>
            <person name="Shimamura S."/>
            <person name="Takaki Y."/>
            <person name="Nagai Y."/>
            <person name="Toyoda A."/>
            <person name="Suzuki Y."/>
            <person name="Arimoto A."/>
            <person name="Ishii H."/>
            <person name="Satoh N."/>
            <person name="Nishiyama T."/>
            <person name="Hasebe M."/>
            <person name="Maruyama T."/>
            <person name="Minagawa J."/>
            <person name="Obokata J."/>
            <person name="Shigenobu S."/>
        </authorList>
    </citation>
    <scope>NUCLEOTIDE SEQUENCE [LARGE SCALE GENOMIC DNA]</scope>
</reference>
<protein>
    <submittedName>
        <fullName evidence="2">Uncharacterized protein</fullName>
    </submittedName>
</protein>
<keyword evidence="3" id="KW-1185">Reference proteome</keyword>
<sequence>MKDVGLVRRSPRGNVIVRTILEKAVPSSSPSPPTLRPSWESRCSIRTISEQTSSSGAFVGRDGCGESPPFSRSSSTQARLSVSLSRDKLEDAMWWRGYPWGRQRPCLPPQCVRGDTATRAKARVAAL</sequence>
<evidence type="ECO:0000313" key="3">
    <source>
        <dbReference type="Proteomes" id="UP000735302"/>
    </source>
</evidence>
<accession>A0AAV4BHG2</accession>
<evidence type="ECO:0000313" key="2">
    <source>
        <dbReference type="EMBL" id="GFO18301.1"/>
    </source>
</evidence>
<organism evidence="2 3">
    <name type="scientific">Plakobranchus ocellatus</name>
    <dbReference type="NCBI Taxonomy" id="259542"/>
    <lineage>
        <taxon>Eukaryota</taxon>
        <taxon>Metazoa</taxon>
        <taxon>Spiralia</taxon>
        <taxon>Lophotrochozoa</taxon>
        <taxon>Mollusca</taxon>
        <taxon>Gastropoda</taxon>
        <taxon>Heterobranchia</taxon>
        <taxon>Euthyneura</taxon>
        <taxon>Panpulmonata</taxon>
        <taxon>Sacoglossa</taxon>
        <taxon>Placobranchoidea</taxon>
        <taxon>Plakobranchidae</taxon>
        <taxon>Plakobranchus</taxon>
    </lineage>
</organism>
<dbReference type="EMBL" id="BLXT01004946">
    <property type="protein sequence ID" value="GFO18301.1"/>
    <property type="molecule type" value="Genomic_DNA"/>
</dbReference>
<feature type="region of interest" description="Disordered" evidence="1">
    <location>
        <begin position="51"/>
        <end position="78"/>
    </location>
</feature>
<name>A0AAV4BHG2_9GAST</name>
<gene>
    <name evidence="2" type="ORF">PoB_004480600</name>
</gene>
<dbReference type="AlphaFoldDB" id="A0AAV4BHG2"/>
<evidence type="ECO:0000256" key="1">
    <source>
        <dbReference type="SAM" id="MobiDB-lite"/>
    </source>
</evidence>
<dbReference type="Proteomes" id="UP000735302">
    <property type="component" value="Unassembled WGS sequence"/>
</dbReference>
<proteinExistence type="predicted"/>
<comment type="caution">
    <text evidence="2">The sequence shown here is derived from an EMBL/GenBank/DDBJ whole genome shotgun (WGS) entry which is preliminary data.</text>
</comment>